<dbReference type="Gene3D" id="2.30.110.10">
    <property type="entry name" value="Electron Transport, Fmn-binding Protein, Chain A"/>
    <property type="match status" value="1"/>
</dbReference>
<keyword evidence="2" id="KW-1185">Reference proteome</keyword>
<dbReference type="Pfam" id="PF04299">
    <property type="entry name" value="FMN_bind_2"/>
    <property type="match status" value="1"/>
</dbReference>
<proteinExistence type="predicted"/>
<evidence type="ECO:0000313" key="2">
    <source>
        <dbReference type="Proteomes" id="UP001207930"/>
    </source>
</evidence>
<accession>A0ABT3FVQ9</accession>
<name>A0ABT3FVQ9_9BACT</name>
<dbReference type="EMBL" id="JAPDDS010000017">
    <property type="protein sequence ID" value="MCW1887414.1"/>
    <property type="molecule type" value="Genomic_DNA"/>
</dbReference>
<evidence type="ECO:0000313" key="1">
    <source>
        <dbReference type="EMBL" id="MCW1887414.1"/>
    </source>
</evidence>
<dbReference type="PIRSF" id="PIRSF010372">
    <property type="entry name" value="PaiB"/>
    <property type="match status" value="1"/>
</dbReference>
<comment type="caution">
    <text evidence="1">The sequence shown here is derived from an EMBL/GenBank/DDBJ whole genome shotgun (WGS) entry which is preliminary data.</text>
</comment>
<organism evidence="1 2">
    <name type="scientific">Luteolibacter flavescens</name>
    <dbReference type="NCBI Taxonomy" id="1859460"/>
    <lineage>
        <taxon>Bacteria</taxon>
        <taxon>Pseudomonadati</taxon>
        <taxon>Verrucomicrobiota</taxon>
        <taxon>Verrucomicrobiia</taxon>
        <taxon>Verrucomicrobiales</taxon>
        <taxon>Verrucomicrobiaceae</taxon>
        <taxon>Luteolibacter</taxon>
    </lineage>
</organism>
<gene>
    <name evidence="1" type="ORF">OKA04_21935</name>
</gene>
<reference evidence="1 2" key="1">
    <citation type="submission" date="2022-10" db="EMBL/GenBank/DDBJ databases">
        <title>Luteolibacter flavescens strain MCCC 1K03193, whole genome shotgun sequencing project.</title>
        <authorList>
            <person name="Zhao G."/>
            <person name="Shen L."/>
        </authorList>
    </citation>
    <scope>NUCLEOTIDE SEQUENCE [LARGE SCALE GENOMIC DNA]</scope>
    <source>
        <strain evidence="1 2">MCCC 1K03193</strain>
    </source>
</reference>
<dbReference type="InterPro" id="IPR012349">
    <property type="entry name" value="Split_barrel_FMN-bd"/>
</dbReference>
<dbReference type="PANTHER" id="PTHR35802:SF1">
    <property type="entry name" value="PROTEASE SYNTHASE AND SPORULATION PROTEIN PAI 2"/>
    <property type="match status" value="1"/>
</dbReference>
<dbReference type="Proteomes" id="UP001207930">
    <property type="component" value="Unassembled WGS sequence"/>
</dbReference>
<sequence>MYIPPHFEESRPEEIERIIREHPLGTVTYHTPSGPDAVHIPFVLRRSGDGNGTLHSHVARKNPIWQQVAEGGEVLVIFHGTQAYISPNWYPSKHETHRMVPTWNYQVVHVRGTIRFITDPKSLRASVALLTHANETRVQEEKPWSLGDAEPGYVAGLLEEIVGVEITISGMTGISKLSQNRDRRDKDGVVNSLCQRGESAMADAIEKAWPGDKD</sequence>
<dbReference type="PANTHER" id="PTHR35802">
    <property type="entry name" value="PROTEASE SYNTHASE AND SPORULATION PROTEIN PAI 2"/>
    <property type="match status" value="1"/>
</dbReference>
<dbReference type="RefSeq" id="WP_264503369.1">
    <property type="nucleotide sequence ID" value="NZ_JAPDDS010000017.1"/>
</dbReference>
<protein>
    <submittedName>
        <fullName evidence="1">FMN-binding negative transcriptional regulator</fullName>
    </submittedName>
</protein>
<dbReference type="InterPro" id="IPR007396">
    <property type="entry name" value="TR_PAI2-type"/>
</dbReference>
<dbReference type="SUPFAM" id="SSF50475">
    <property type="entry name" value="FMN-binding split barrel"/>
    <property type="match status" value="1"/>
</dbReference>